<dbReference type="GO" id="GO:0012505">
    <property type="term" value="C:endomembrane system"/>
    <property type="evidence" value="ECO:0000318"/>
    <property type="project" value="GO_Central"/>
</dbReference>
<dbReference type="PROSITE" id="PS00914">
    <property type="entry name" value="SYNTAXIN"/>
    <property type="match status" value="1"/>
</dbReference>
<sequence length="273" mass="30626">MSFQDLEKRRPSTIHSRDGSQQSSSSSQALAAGIFQINTAVSTFRRQVEALGTSKDTPDHRQKLHTTRQRIGQLVKETSTKLKALSDVDHLETDTNKKVEHAKLARDFQAILKDFQKVQQLAAERETAYAPLVSKSVLPSRSGSDDPNTSLDTNQENQGLLREHKRQEILLLENEVVFNEAIIEERDQGIRDIQEQIGEVNEIFKDLAVLVHEQGVMIDDIDSNIQSSHTVTVQAKTQLAKASKSVKSRSSWSCWLLIIVLIIVIIVVIVLII</sequence>
<feature type="region of interest" description="Disordered" evidence="4">
    <location>
        <begin position="137"/>
        <end position="158"/>
    </location>
</feature>
<evidence type="ECO:0000256" key="4">
    <source>
        <dbReference type="SAM" id="MobiDB-lite"/>
    </source>
</evidence>
<dbReference type="PANTHER" id="PTHR19957:SF38">
    <property type="entry name" value="LD27581P"/>
    <property type="match status" value="1"/>
</dbReference>
<feature type="compositionally biased region" description="Basic and acidic residues" evidence="4">
    <location>
        <begin position="1"/>
        <end position="18"/>
    </location>
</feature>
<protein>
    <recommendedName>
        <fullName evidence="6">t-SNARE coiled-coil homology domain-containing protein</fullName>
    </recommendedName>
</protein>
<dbReference type="InterPro" id="IPR000727">
    <property type="entry name" value="T_SNARE_dom"/>
</dbReference>
<dbReference type="InterPro" id="IPR006012">
    <property type="entry name" value="Syntaxin/epimorphin_CS"/>
</dbReference>
<dbReference type="InterPro" id="IPR006011">
    <property type="entry name" value="Syntaxin_N"/>
</dbReference>
<dbReference type="GO" id="GO:0048278">
    <property type="term" value="P:vesicle docking"/>
    <property type="evidence" value="ECO:0000318"/>
    <property type="project" value="GO_Central"/>
</dbReference>
<dbReference type="GO" id="GO:0000149">
    <property type="term" value="F:SNARE binding"/>
    <property type="evidence" value="ECO:0000318"/>
    <property type="project" value="GO_Central"/>
</dbReference>
<dbReference type="GO" id="GO:0005484">
    <property type="term" value="F:SNAP receptor activity"/>
    <property type="evidence" value="ECO:0000318"/>
    <property type="project" value="GO_Central"/>
</dbReference>
<dbReference type="InterPro" id="IPR045242">
    <property type="entry name" value="Syntaxin"/>
</dbReference>
<accession>W1PFD2</accession>
<reference evidence="8" key="1">
    <citation type="journal article" date="2013" name="Science">
        <title>The Amborella genome and the evolution of flowering plants.</title>
        <authorList>
            <consortium name="Amborella Genome Project"/>
        </authorList>
    </citation>
    <scope>NUCLEOTIDE SEQUENCE [LARGE SCALE GENOMIC DNA]</scope>
</reference>
<dbReference type="PROSITE" id="PS50192">
    <property type="entry name" value="T_SNARE"/>
    <property type="match status" value="1"/>
</dbReference>
<keyword evidence="5" id="KW-0812">Transmembrane</keyword>
<dbReference type="CDD" id="cd15840">
    <property type="entry name" value="SNARE_Qa"/>
    <property type="match status" value="1"/>
</dbReference>
<dbReference type="Gramene" id="ERN06346">
    <property type="protein sequence ID" value="ERN06346"/>
    <property type="gene ID" value="AMTR_s00016p00242400"/>
</dbReference>
<dbReference type="Pfam" id="PF05739">
    <property type="entry name" value="SNARE"/>
    <property type="match status" value="1"/>
</dbReference>
<dbReference type="PANTHER" id="PTHR19957">
    <property type="entry name" value="SYNTAXIN"/>
    <property type="match status" value="1"/>
</dbReference>
<keyword evidence="8" id="KW-1185">Reference proteome</keyword>
<dbReference type="STRING" id="13333.W1PFD2"/>
<keyword evidence="5" id="KW-1133">Transmembrane helix</keyword>
<evidence type="ECO:0000256" key="1">
    <source>
        <dbReference type="ARBA" id="ARBA00009063"/>
    </source>
</evidence>
<dbReference type="eggNOG" id="KOG0811">
    <property type="taxonomic scope" value="Eukaryota"/>
</dbReference>
<dbReference type="GO" id="GO:0006906">
    <property type="term" value="P:vesicle fusion"/>
    <property type="evidence" value="ECO:0000318"/>
    <property type="project" value="GO_Central"/>
</dbReference>
<dbReference type="FunFam" id="1.20.5.110:FF:000035">
    <property type="entry name" value="Syntaxin-22 like"/>
    <property type="match status" value="1"/>
</dbReference>
<evidence type="ECO:0000256" key="2">
    <source>
        <dbReference type="ARBA" id="ARBA00022927"/>
    </source>
</evidence>
<evidence type="ECO:0000256" key="3">
    <source>
        <dbReference type="RuleBase" id="RU003858"/>
    </source>
</evidence>
<dbReference type="SMART" id="SM00397">
    <property type="entry name" value="t_SNARE"/>
    <property type="match status" value="1"/>
</dbReference>
<dbReference type="GO" id="GO:0006886">
    <property type="term" value="P:intracellular protein transport"/>
    <property type="evidence" value="ECO:0000318"/>
    <property type="project" value="GO_Central"/>
</dbReference>
<evidence type="ECO:0000313" key="8">
    <source>
        <dbReference type="Proteomes" id="UP000017836"/>
    </source>
</evidence>
<evidence type="ECO:0000259" key="6">
    <source>
        <dbReference type="PROSITE" id="PS50192"/>
    </source>
</evidence>
<dbReference type="OMA" id="QPFLMEQ"/>
<dbReference type="HOGENOM" id="CLU_059257_3_0_1"/>
<gene>
    <name evidence="7" type="ORF">AMTR_s00016p00242400</name>
</gene>
<dbReference type="SMART" id="SM00503">
    <property type="entry name" value="SynN"/>
    <property type="match status" value="1"/>
</dbReference>
<comment type="similarity">
    <text evidence="1 3">Belongs to the syntaxin family.</text>
</comment>
<name>W1PFD2_AMBTC</name>
<dbReference type="Pfam" id="PF14523">
    <property type="entry name" value="Syntaxin_2"/>
    <property type="match status" value="1"/>
</dbReference>
<feature type="transmembrane region" description="Helical" evidence="5">
    <location>
        <begin position="252"/>
        <end position="272"/>
    </location>
</feature>
<dbReference type="Proteomes" id="UP000017836">
    <property type="component" value="Unassembled WGS sequence"/>
</dbReference>
<organism evidence="7 8">
    <name type="scientific">Amborella trichopoda</name>
    <dbReference type="NCBI Taxonomy" id="13333"/>
    <lineage>
        <taxon>Eukaryota</taxon>
        <taxon>Viridiplantae</taxon>
        <taxon>Streptophyta</taxon>
        <taxon>Embryophyta</taxon>
        <taxon>Tracheophyta</taxon>
        <taxon>Spermatophyta</taxon>
        <taxon>Magnoliopsida</taxon>
        <taxon>Amborellales</taxon>
        <taxon>Amborellaceae</taxon>
        <taxon>Amborella</taxon>
    </lineage>
</organism>
<dbReference type="SUPFAM" id="SSF47661">
    <property type="entry name" value="t-snare proteins"/>
    <property type="match status" value="1"/>
</dbReference>
<dbReference type="AlphaFoldDB" id="W1PFD2"/>
<keyword evidence="2" id="KW-0813">Transport</keyword>
<feature type="domain" description="T-SNARE coiled-coil homology" evidence="6">
    <location>
        <begin position="180"/>
        <end position="242"/>
    </location>
</feature>
<dbReference type="Gene3D" id="1.20.58.70">
    <property type="match status" value="1"/>
</dbReference>
<evidence type="ECO:0000313" key="7">
    <source>
        <dbReference type="EMBL" id="ERN06346.1"/>
    </source>
</evidence>
<proteinExistence type="inferred from homology"/>
<dbReference type="Gene3D" id="1.20.5.110">
    <property type="match status" value="1"/>
</dbReference>
<dbReference type="GO" id="GO:0031201">
    <property type="term" value="C:SNARE complex"/>
    <property type="evidence" value="ECO:0000318"/>
    <property type="project" value="GO_Central"/>
</dbReference>
<keyword evidence="5" id="KW-0472">Membrane</keyword>
<keyword evidence="2" id="KW-0653">Protein transport</keyword>
<dbReference type="EMBL" id="KI393908">
    <property type="protein sequence ID" value="ERN06346.1"/>
    <property type="molecule type" value="Genomic_DNA"/>
</dbReference>
<dbReference type="InterPro" id="IPR010989">
    <property type="entry name" value="SNARE"/>
</dbReference>
<dbReference type="OrthoDB" id="364348at2759"/>
<feature type="region of interest" description="Disordered" evidence="4">
    <location>
        <begin position="1"/>
        <end position="27"/>
    </location>
</feature>
<evidence type="ECO:0000256" key="5">
    <source>
        <dbReference type="SAM" id="Phobius"/>
    </source>
</evidence>